<proteinExistence type="inferred from homology"/>
<dbReference type="NCBIfam" id="TIGR01129">
    <property type="entry name" value="secD"/>
    <property type="match status" value="1"/>
</dbReference>
<dbReference type="Pfam" id="PF22599">
    <property type="entry name" value="SecDF_P1_head"/>
    <property type="match status" value="1"/>
</dbReference>
<reference evidence="14" key="1">
    <citation type="submission" date="2021-10" db="EMBL/GenBank/DDBJ databases">
        <title>The complete genome sequence of Leeia sp. TBRC 13508.</title>
        <authorList>
            <person name="Charoenyingcharoen P."/>
            <person name="Yukphan P."/>
        </authorList>
    </citation>
    <scope>NUCLEOTIDE SEQUENCE</scope>
    <source>
        <strain evidence="14">TBRC 13508</strain>
    </source>
</reference>
<evidence type="ECO:0000259" key="13">
    <source>
        <dbReference type="Pfam" id="PF22599"/>
    </source>
</evidence>
<dbReference type="InterPro" id="IPR022813">
    <property type="entry name" value="SecD/SecF_arch_bac"/>
</dbReference>
<keyword evidence="5 9" id="KW-0653">Protein transport</keyword>
<feature type="transmembrane region" description="Helical" evidence="9">
    <location>
        <begin position="474"/>
        <end position="494"/>
    </location>
</feature>
<evidence type="ECO:0000256" key="1">
    <source>
        <dbReference type="ARBA" id="ARBA00004651"/>
    </source>
</evidence>
<dbReference type="HAMAP" id="MF_01463_B">
    <property type="entry name" value="SecD_B"/>
    <property type="match status" value="1"/>
</dbReference>
<evidence type="ECO:0000313" key="14">
    <source>
        <dbReference type="EMBL" id="MCB6183211.1"/>
    </source>
</evidence>
<comment type="subcellular location">
    <subcellularLocation>
        <location evidence="1 9">Cell membrane</location>
        <topology evidence="1 9">Multi-pass membrane protein</topology>
    </subcellularLocation>
</comment>
<dbReference type="Gene3D" id="3.30.70.3400">
    <property type="match status" value="2"/>
</dbReference>
<dbReference type="Gene3D" id="3.30.1360.200">
    <property type="match status" value="1"/>
</dbReference>
<evidence type="ECO:0000313" key="15">
    <source>
        <dbReference type="Proteomes" id="UP001165395"/>
    </source>
</evidence>
<keyword evidence="2 9" id="KW-0813">Transport</keyword>
<dbReference type="PANTHER" id="PTHR30081">
    <property type="entry name" value="PROTEIN-EXPORT MEMBRANE PROTEIN SEC"/>
    <property type="match status" value="1"/>
</dbReference>
<evidence type="ECO:0000256" key="8">
    <source>
        <dbReference type="ARBA" id="ARBA00023136"/>
    </source>
</evidence>
<feature type="domain" description="Protein export membrane protein SecD/SecF C-terminal" evidence="10">
    <location>
        <begin position="430"/>
        <end position="599"/>
    </location>
</feature>
<evidence type="ECO:0000259" key="12">
    <source>
        <dbReference type="Pfam" id="PF21760"/>
    </source>
</evidence>
<evidence type="ECO:0000256" key="3">
    <source>
        <dbReference type="ARBA" id="ARBA00022475"/>
    </source>
</evidence>
<comment type="caution">
    <text evidence="14">The sequence shown here is derived from an EMBL/GenBank/DDBJ whole genome shotgun (WGS) entry which is preliminary data.</text>
</comment>
<dbReference type="NCBIfam" id="TIGR00916">
    <property type="entry name" value="2A0604s01"/>
    <property type="match status" value="1"/>
</dbReference>
<dbReference type="InterPro" id="IPR054384">
    <property type="entry name" value="SecDF_P1_head"/>
</dbReference>
<dbReference type="Proteomes" id="UP001165395">
    <property type="component" value="Unassembled WGS sequence"/>
</dbReference>
<keyword evidence="6 9" id="KW-1133">Transmembrane helix</keyword>
<comment type="caution">
    <text evidence="9">Lacks conserved residue(s) required for the propagation of feature annotation.</text>
</comment>
<accession>A0ABS8D4S0</accession>
<feature type="domain" description="SecD export protein N-terminal TM" evidence="11">
    <location>
        <begin position="1"/>
        <end position="103"/>
    </location>
</feature>
<dbReference type="InterPro" id="IPR027398">
    <property type="entry name" value="SecD-TM"/>
</dbReference>
<sequence>MNRFPLWKNLMIGLVLVVGLLYSLPNLFGEAPAVQVSPLKATATVDAAMMAKVEQTLKAAHLPYDAVELETNGAKVRFADTETQLKAKDALQAAFGESYVAALNLVPNTPNFLRSIGAHPMFLGLDLRGGVHFMLELDMQAAIEKTMEGHARDMRMTLKDRKIRYVRIIKDADTATVSFRDADAVEAAFPILKSKMTGIGLTKVNDGSDFKIVAKLSNEELTAVRKAAVDQNIATLRNRVNELGVSEPIIQQQGADRIVVQLPGVQDTAKAKDLIGRTAALELRMVVADWRSPDVMEAALKGDLPPNTVLVDDNEAYNPFKKLLLKGDVELTGNNIEKADPSFDQRSNQPAVSIKLDSVGADIFKQLTRENVGKKMAMVLIDRGRAEVITAPNINEEIGGGQVQISGAMSSKEASDVALLLRSGSLAAPMHIVEERTIGPSLGKENIARGFHSTWVGFALVALLMLFYYRVFGVISVVSLAVNVLLLVAVLSMLQATLTLPGIAAMALALGMAIDSNVLINERIREEIKAGNSPQVAISEGYKHAWATIIDSNVTTLIVGLMLMIFGTGPVRGFAVVHCLGILTSMFSAVLVSRGLVNLVYGGRKKLKTLSI</sequence>
<dbReference type="InterPro" id="IPR055344">
    <property type="entry name" value="SecD_SecF_C_bact"/>
</dbReference>
<dbReference type="Pfam" id="PF21760">
    <property type="entry name" value="SecD_1st"/>
    <property type="match status" value="1"/>
</dbReference>
<comment type="subunit">
    <text evidence="9">Forms a complex with SecF. Part of the essential Sec protein translocation apparatus which comprises SecA, SecYEG and auxiliary proteins SecDF-YajC and YidC.</text>
</comment>
<dbReference type="InterPro" id="IPR048634">
    <property type="entry name" value="SecD_SecF_C"/>
</dbReference>
<name>A0ABS8D4S0_9NEIS</name>
<dbReference type="InterPro" id="IPR048631">
    <property type="entry name" value="SecD_1st"/>
</dbReference>
<dbReference type="InterPro" id="IPR005791">
    <property type="entry name" value="SecD"/>
</dbReference>
<keyword evidence="4 9" id="KW-0812">Transmembrane</keyword>
<evidence type="ECO:0000256" key="5">
    <source>
        <dbReference type="ARBA" id="ARBA00022927"/>
    </source>
</evidence>
<feature type="domain" description="SecDF P1 head subdomain" evidence="13">
    <location>
        <begin position="320"/>
        <end position="428"/>
    </location>
</feature>
<evidence type="ECO:0000256" key="4">
    <source>
        <dbReference type="ARBA" id="ARBA00022692"/>
    </source>
</evidence>
<feature type="transmembrane region" description="Helical" evidence="9">
    <location>
        <begin position="545"/>
        <end position="567"/>
    </location>
</feature>
<dbReference type="PANTHER" id="PTHR30081:SF1">
    <property type="entry name" value="PROTEIN TRANSLOCASE SUBUNIT SECD"/>
    <property type="match status" value="1"/>
</dbReference>
<comment type="function">
    <text evidence="9">Part of the Sec protein translocase complex. Interacts with the SecYEG preprotein conducting channel. SecDF uses the proton motive force (PMF) to complete protein translocation after the ATP-dependent function of SecA.</text>
</comment>
<evidence type="ECO:0000256" key="6">
    <source>
        <dbReference type="ARBA" id="ARBA00022989"/>
    </source>
</evidence>
<gene>
    <name evidence="9 14" type="primary">secD</name>
    <name evidence="14" type="ORF">LIN78_06610</name>
</gene>
<organism evidence="14 15">
    <name type="scientific">Leeia speluncae</name>
    <dbReference type="NCBI Taxonomy" id="2884804"/>
    <lineage>
        <taxon>Bacteria</taxon>
        <taxon>Pseudomonadati</taxon>
        <taxon>Pseudomonadota</taxon>
        <taxon>Betaproteobacteria</taxon>
        <taxon>Neisseriales</taxon>
        <taxon>Leeiaceae</taxon>
        <taxon>Leeia</taxon>
    </lineage>
</organism>
<evidence type="ECO:0000256" key="2">
    <source>
        <dbReference type="ARBA" id="ARBA00022448"/>
    </source>
</evidence>
<keyword evidence="3 9" id="KW-1003">Cell membrane</keyword>
<feature type="domain" description="Protein translocase subunit SecDF P1" evidence="12">
    <location>
        <begin position="229"/>
        <end position="286"/>
    </location>
</feature>
<keyword evidence="8 9" id="KW-0472">Membrane</keyword>
<evidence type="ECO:0000259" key="10">
    <source>
        <dbReference type="Pfam" id="PF02355"/>
    </source>
</evidence>
<evidence type="ECO:0000256" key="7">
    <source>
        <dbReference type="ARBA" id="ARBA00023010"/>
    </source>
</evidence>
<feature type="transmembrane region" description="Helical" evidence="9">
    <location>
        <begin position="450"/>
        <end position="469"/>
    </location>
</feature>
<keyword evidence="7 9" id="KW-0811">Translocation</keyword>
<protein>
    <recommendedName>
        <fullName evidence="9">Protein translocase subunit SecD</fullName>
    </recommendedName>
</protein>
<comment type="similarity">
    <text evidence="9">Belongs to the SecD/SecF family. SecD subfamily.</text>
</comment>
<evidence type="ECO:0000256" key="9">
    <source>
        <dbReference type="HAMAP-Rule" id="MF_01463"/>
    </source>
</evidence>
<evidence type="ECO:0000259" key="11">
    <source>
        <dbReference type="Pfam" id="PF13721"/>
    </source>
</evidence>
<keyword evidence="15" id="KW-1185">Reference proteome</keyword>
<dbReference type="Pfam" id="PF02355">
    <property type="entry name" value="SecD_SecF_C"/>
    <property type="match status" value="1"/>
</dbReference>
<dbReference type="SUPFAM" id="SSF82866">
    <property type="entry name" value="Multidrug efflux transporter AcrB transmembrane domain"/>
    <property type="match status" value="1"/>
</dbReference>
<feature type="transmembrane region" description="Helical" evidence="9">
    <location>
        <begin position="500"/>
        <end position="520"/>
    </location>
</feature>
<dbReference type="EMBL" id="JAJBZT010000003">
    <property type="protein sequence ID" value="MCB6183211.1"/>
    <property type="molecule type" value="Genomic_DNA"/>
</dbReference>
<dbReference type="RefSeq" id="WP_227179768.1">
    <property type="nucleotide sequence ID" value="NZ_JAJBZT010000003.1"/>
</dbReference>
<dbReference type="Gene3D" id="1.20.1640.10">
    <property type="entry name" value="Multidrug efflux transporter AcrB transmembrane domain"/>
    <property type="match status" value="1"/>
</dbReference>
<feature type="transmembrane region" description="Helical" evidence="9">
    <location>
        <begin position="573"/>
        <end position="597"/>
    </location>
</feature>
<dbReference type="Pfam" id="PF13721">
    <property type="entry name" value="SecD-TM1"/>
    <property type="match status" value="1"/>
</dbReference>